<dbReference type="FunFam" id="3.40.630.30:FF:000166">
    <property type="entry name" value="Alpha-tubulin N-acetyltransferase"/>
    <property type="match status" value="1"/>
</dbReference>
<evidence type="ECO:0000313" key="7">
    <source>
        <dbReference type="Proteomes" id="UP000001542"/>
    </source>
</evidence>
<dbReference type="InterPro" id="IPR038746">
    <property type="entry name" value="Atat"/>
</dbReference>
<reference evidence="6" key="2">
    <citation type="journal article" date="2007" name="Science">
        <title>Draft genome sequence of the sexually transmitted pathogen Trichomonas vaginalis.</title>
        <authorList>
            <person name="Carlton J.M."/>
            <person name="Hirt R.P."/>
            <person name="Silva J.C."/>
            <person name="Delcher A.L."/>
            <person name="Schatz M."/>
            <person name="Zhao Q."/>
            <person name="Wortman J.R."/>
            <person name="Bidwell S.L."/>
            <person name="Alsmark U.C.M."/>
            <person name="Besteiro S."/>
            <person name="Sicheritz-Ponten T."/>
            <person name="Noel C.J."/>
            <person name="Dacks J.B."/>
            <person name="Foster P.G."/>
            <person name="Simillion C."/>
            <person name="Van de Peer Y."/>
            <person name="Miranda-Saavedra D."/>
            <person name="Barton G.J."/>
            <person name="Westrop G.D."/>
            <person name="Mueller S."/>
            <person name="Dessi D."/>
            <person name="Fiori P.L."/>
            <person name="Ren Q."/>
            <person name="Paulsen I."/>
            <person name="Zhang H."/>
            <person name="Bastida-Corcuera F.D."/>
            <person name="Simoes-Barbosa A."/>
            <person name="Brown M.T."/>
            <person name="Hayes R.D."/>
            <person name="Mukherjee M."/>
            <person name="Okumura C.Y."/>
            <person name="Schneider R."/>
            <person name="Smith A.J."/>
            <person name="Vanacova S."/>
            <person name="Villalvazo M."/>
            <person name="Haas B.J."/>
            <person name="Pertea M."/>
            <person name="Feldblyum T.V."/>
            <person name="Utterback T.R."/>
            <person name="Shu C.L."/>
            <person name="Osoegawa K."/>
            <person name="de Jong P.J."/>
            <person name="Hrdy I."/>
            <person name="Horvathova L."/>
            <person name="Zubacova Z."/>
            <person name="Dolezal P."/>
            <person name="Malik S.B."/>
            <person name="Logsdon J.M. Jr."/>
            <person name="Henze K."/>
            <person name="Gupta A."/>
            <person name="Wang C.C."/>
            <person name="Dunne R.L."/>
            <person name="Upcroft J.A."/>
            <person name="Upcroft P."/>
            <person name="White O."/>
            <person name="Salzberg S.L."/>
            <person name="Tang P."/>
            <person name="Chiu C.-H."/>
            <person name="Lee Y.-S."/>
            <person name="Embley T.M."/>
            <person name="Coombs G.H."/>
            <person name="Mottram J.C."/>
            <person name="Tachezy J."/>
            <person name="Fraser-Liggett C.M."/>
            <person name="Johnson P.J."/>
        </authorList>
    </citation>
    <scope>NUCLEOTIDE SEQUENCE [LARGE SCALE GENOMIC DNA]</scope>
    <source>
        <strain evidence="6">G3</strain>
    </source>
</reference>
<dbReference type="PANTHER" id="PTHR12327">
    <property type="entry name" value="ALPHA-TUBULIN N-ACETYLTRANSFERASE 1"/>
    <property type="match status" value="1"/>
</dbReference>
<organism evidence="6 7">
    <name type="scientific">Trichomonas vaginalis (strain ATCC PRA-98 / G3)</name>
    <dbReference type="NCBI Taxonomy" id="412133"/>
    <lineage>
        <taxon>Eukaryota</taxon>
        <taxon>Metamonada</taxon>
        <taxon>Parabasalia</taxon>
        <taxon>Trichomonadida</taxon>
        <taxon>Trichomonadidae</taxon>
        <taxon>Trichomonas</taxon>
    </lineage>
</organism>
<sequence length="224" mass="26292">MRKTVLRPNEEHFVVLEPKDVARASFDVIDLINKLGEDSSRTQGLKHIITTYSSFSNSDNNRLYILYDDGNTRPVGFIKTGYKHLYIFDVYGFQHEMTPLCLLDFFVCNDVQRRGYGKKMYDYMLKCENVEPQQIAIDRPSPLCLSFMKKHFGLSEYVPQTNNFVVFNQYFETKETPSYPKPNISMTPQKPKYHPVDFSTLNQNNNRVSTPQKQRYNPITWEPM</sequence>
<protein>
    <recommendedName>
        <fullName evidence="3">Alpha-tubulin N-acetyltransferase</fullName>
        <shortName evidence="3">Alpha-TAT</shortName>
        <shortName evidence="3">TAT</shortName>
        <ecNumber evidence="3">2.3.1.108</ecNumber>
    </recommendedName>
    <alternativeName>
        <fullName evidence="3">Acetyltransferase mec-17 homolog</fullName>
    </alternativeName>
</protein>
<reference evidence="6" key="1">
    <citation type="submission" date="2006-10" db="EMBL/GenBank/DDBJ databases">
        <authorList>
            <person name="Amadeo P."/>
            <person name="Zhao Q."/>
            <person name="Wortman J."/>
            <person name="Fraser-Liggett C."/>
            <person name="Carlton J."/>
        </authorList>
    </citation>
    <scope>NUCLEOTIDE SEQUENCE</scope>
    <source>
        <strain evidence="6">G3</strain>
    </source>
</reference>
<keyword evidence="1 3" id="KW-0808">Transferase</keyword>
<dbReference type="eggNOG" id="KOG4601">
    <property type="taxonomic scope" value="Eukaryota"/>
</dbReference>
<proteinExistence type="inferred from homology"/>
<dbReference type="RefSeq" id="XP_001313312.1">
    <property type="nucleotide sequence ID" value="XM_001313311.1"/>
</dbReference>
<dbReference type="CDD" id="cd04301">
    <property type="entry name" value="NAT_SF"/>
    <property type="match status" value="1"/>
</dbReference>
<dbReference type="EMBL" id="DS113603">
    <property type="protein sequence ID" value="EAY00383.1"/>
    <property type="molecule type" value="Genomic_DNA"/>
</dbReference>
<dbReference type="PANTHER" id="PTHR12327:SF0">
    <property type="entry name" value="ALPHA-TUBULIN N-ACETYLTRANSFERASE 1"/>
    <property type="match status" value="1"/>
</dbReference>
<dbReference type="HAMAP" id="MF_03130">
    <property type="entry name" value="mec17"/>
    <property type="match status" value="1"/>
</dbReference>
<keyword evidence="2 3" id="KW-0012">Acyltransferase</keyword>
<comment type="function">
    <text evidence="3">Specifically acetylates 'Lys-40' in alpha-tubulin on the lumenal side of microtubules. Promotes microtubule destabilization and accelerates microtubule dynamics; this activity may be independent of acetylation activity. Acetylates alpha-tubulin with a slow enzymatic rate, due to a catalytic site that is not optimized for acetyl transfer. Enters the microtubule through each end and diffuses quickly throughout the lumen of microtubules. Acetylates only long/old microtubules because of its slow acetylation rate since it does not have time to act on dynamically unstable microtubules before the enzyme is released.</text>
</comment>
<accession>A2F3W7</accession>
<dbReference type="Gene3D" id="3.40.630.30">
    <property type="match status" value="1"/>
</dbReference>
<evidence type="ECO:0000256" key="2">
    <source>
        <dbReference type="ARBA" id="ARBA00023315"/>
    </source>
</evidence>
<dbReference type="EC" id="2.3.1.108" evidence="3"/>
<dbReference type="PROSITE" id="PS51730">
    <property type="entry name" value="GNAT_ATAT"/>
    <property type="match status" value="1"/>
</dbReference>
<comment type="catalytic activity">
    <reaction evidence="3">
        <text>L-lysyl-[alpha-tubulin] + acetyl-CoA = N(6)-acetyl-L-lysyl-[alpha-tubulin] + CoA + H(+)</text>
        <dbReference type="Rhea" id="RHEA:15277"/>
        <dbReference type="Rhea" id="RHEA-COMP:11278"/>
        <dbReference type="Rhea" id="RHEA-COMP:11279"/>
        <dbReference type="ChEBI" id="CHEBI:15378"/>
        <dbReference type="ChEBI" id="CHEBI:29969"/>
        <dbReference type="ChEBI" id="CHEBI:57287"/>
        <dbReference type="ChEBI" id="CHEBI:57288"/>
        <dbReference type="ChEBI" id="CHEBI:61930"/>
        <dbReference type="EC" id="2.3.1.108"/>
    </reaction>
</comment>
<dbReference type="Proteomes" id="UP000001542">
    <property type="component" value="Unassembled WGS sequence"/>
</dbReference>
<dbReference type="SUPFAM" id="SSF55729">
    <property type="entry name" value="Acyl-CoA N-acyltransferases (Nat)"/>
    <property type="match status" value="1"/>
</dbReference>
<evidence type="ECO:0000256" key="1">
    <source>
        <dbReference type="ARBA" id="ARBA00022679"/>
    </source>
</evidence>
<dbReference type="GO" id="GO:0000226">
    <property type="term" value="P:microtubule cytoskeleton organization"/>
    <property type="evidence" value="ECO:0000318"/>
    <property type="project" value="GO_Central"/>
</dbReference>
<dbReference type="OrthoDB" id="447510at2759"/>
<evidence type="ECO:0000256" key="3">
    <source>
        <dbReference type="HAMAP-Rule" id="MF_03130"/>
    </source>
</evidence>
<evidence type="ECO:0000313" key="6">
    <source>
        <dbReference type="EMBL" id="EAY00383.1"/>
    </source>
</evidence>
<dbReference type="STRING" id="5722.A2F3W7"/>
<feature type="binding site" evidence="3">
    <location>
        <begin position="105"/>
        <end position="118"/>
    </location>
    <ligand>
        <name>acetyl-CoA</name>
        <dbReference type="ChEBI" id="CHEBI:57288"/>
    </ligand>
</feature>
<evidence type="ECO:0000259" key="5">
    <source>
        <dbReference type="PROSITE" id="PS51730"/>
    </source>
</evidence>
<dbReference type="KEGG" id="tva:4758203"/>
<evidence type="ECO:0000256" key="4">
    <source>
        <dbReference type="SAM" id="MobiDB-lite"/>
    </source>
</evidence>
<dbReference type="VEuPathDB" id="TrichDB:TVAG_290890"/>
<comment type="caution">
    <text evidence="3">Lacks conserved residue(s) required for the propagation of feature annotation.</text>
</comment>
<name>A2F3W7_TRIV3</name>
<dbReference type="InParanoid" id="A2F3W7"/>
<feature type="site" description="Crucial for catalytic activity" evidence="3">
    <location>
        <position position="43"/>
    </location>
</feature>
<gene>
    <name evidence="6" type="ORF">TVAG_290890</name>
</gene>
<dbReference type="GO" id="GO:0005874">
    <property type="term" value="C:microtubule"/>
    <property type="evidence" value="ECO:0007669"/>
    <property type="project" value="InterPro"/>
</dbReference>
<dbReference type="InterPro" id="IPR007965">
    <property type="entry name" value="GNAT_ATAT"/>
</dbReference>
<feature type="compositionally biased region" description="Polar residues" evidence="4">
    <location>
        <begin position="202"/>
        <end position="217"/>
    </location>
</feature>
<feature type="region of interest" description="Disordered" evidence="4">
    <location>
        <begin position="202"/>
        <end position="224"/>
    </location>
</feature>
<dbReference type="SMR" id="A2F3W7"/>
<dbReference type="GO" id="GO:0070507">
    <property type="term" value="P:regulation of microtubule cytoskeleton organization"/>
    <property type="evidence" value="ECO:0007669"/>
    <property type="project" value="UniProtKB-UniRule"/>
</dbReference>
<feature type="domain" description="N-acetyltransferase" evidence="5">
    <location>
        <begin position="1"/>
        <end position="171"/>
    </location>
</feature>
<dbReference type="OMA" id="KEPITCH"/>
<dbReference type="AlphaFoldDB" id="A2F3W7"/>
<dbReference type="Pfam" id="PF05301">
    <property type="entry name" value="Acetyltransf_16"/>
    <property type="match status" value="1"/>
</dbReference>
<dbReference type="InterPro" id="IPR016181">
    <property type="entry name" value="Acyl_CoA_acyltransferase"/>
</dbReference>
<dbReference type="GO" id="GO:0019799">
    <property type="term" value="F:tubulin N-acetyltransferase activity"/>
    <property type="evidence" value="ECO:0000318"/>
    <property type="project" value="GO_Central"/>
</dbReference>
<dbReference type="VEuPathDB" id="TrichDB:TVAGG3_0307470"/>
<keyword evidence="7" id="KW-1185">Reference proteome</keyword>
<comment type="similarity">
    <text evidence="3">Belongs to the acetyltransferase ATAT1 family.</text>
</comment>